<dbReference type="PANTHER" id="PTHR43248:SF25">
    <property type="entry name" value="AB HYDROLASE-1 DOMAIN-CONTAINING PROTEIN-RELATED"/>
    <property type="match status" value="1"/>
</dbReference>
<dbReference type="InterPro" id="IPR000073">
    <property type="entry name" value="AB_hydrolase_1"/>
</dbReference>
<proteinExistence type="inferred from homology"/>
<evidence type="ECO:0000256" key="1">
    <source>
        <dbReference type="ARBA" id="ARBA00010088"/>
    </source>
</evidence>
<comment type="caution">
    <text evidence="5">The sequence shown here is derived from an EMBL/GenBank/DDBJ whole genome shotgun (WGS) entry which is preliminary data.</text>
</comment>
<dbReference type="EMBL" id="ML978121">
    <property type="protein sequence ID" value="KAF2103775.1"/>
    <property type="molecule type" value="Genomic_DNA"/>
</dbReference>
<dbReference type="GO" id="GO:0016787">
    <property type="term" value="F:hydrolase activity"/>
    <property type="evidence" value="ECO:0007669"/>
    <property type="project" value="UniProtKB-KW"/>
</dbReference>
<evidence type="ECO:0000313" key="6">
    <source>
        <dbReference type="Proteomes" id="UP000799772"/>
    </source>
</evidence>
<dbReference type="AlphaFoldDB" id="A0A9P4ILL0"/>
<dbReference type="Gene3D" id="3.40.50.1820">
    <property type="entry name" value="alpha/beta hydrolase"/>
    <property type="match status" value="1"/>
</dbReference>
<gene>
    <name evidence="5" type="ORF">NA57DRAFT_30177</name>
</gene>
<name>A0A9P4ILL0_9PEZI</name>
<dbReference type="OrthoDB" id="425534at2759"/>
<comment type="similarity">
    <text evidence="1">Belongs to the peptidase S33 family.</text>
</comment>
<dbReference type="Proteomes" id="UP000799772">
    <property type="component" value="Unassembled WGS sequence"/>
</dbReference>
<dbReference type="Pfam" id="PF00561">
    <property type="entry name" value="Abhydrolase_1"/>
    <property type="match status" value="1"/>
</dbReference>
<feature type="domain" description="AB hydrolase-1" evidence="3">
    <location>
        <begin position="57"/>
        <end position="267"/>
    </location>
</feature>
<evidence type="ECO:0000256" key="2">
    <source>
        <dbReference type="ARBA" id="ARBA00022801"/>
    </source>
</evidence>
<dbReference type="SUPFAM" id="SSF53474">
    <property type="entry name" value="alpha/beta-Hydrolases"/>
    <property type="match status" value="1"/>
</dbReference>
<dbReference type="InterPro" id="IPR051601">
    <property type="entry name" value="Serine_prot/Carboxylest_S33"/>
</dbReference>
<evidence type="ECO:0008006" key="7">
    <source>
        <dbReference type="Google" id="ProtNLM"/>
    </source>
</evidence>
<keyword evidence="6" id="KW-1185">Reference proteome</keyword>
<organism evidence="5 6">
    <name type="scientific">Rhizodiscina lignyota</name>
    <dbReference type="NCBI Taxonomy" id="1504668"/>
    <lineage>
        <taxon>Eukaryota</taxon>
        <taxon>Fungi</taxon>
        <taxon>Dikarya</taxon>
        <taxon>Ascomycota</taxon>
        <taxon>Pezizomycotina</taxon>
        <taxon>Dothideomycetes</taxon>
        <taxon>Pleosporomycetidae</taxon>
        <taxon>Aulographales</taxon>
        <taxon>Rhizodiscinaceae</taxon>
        <taxon>Rhizodiscina</taxon>
    </lineage>
</organism>
<reference evidence="5" key="1">
    <citation type="journal article" date="2020" name="Stud. Mycol.">
        <title>101 Dothideomycetes genomes: a test case for predicting lifestyles and emergence of pathogens.</title>
        <authorList>
            <person name="Haridas S."/>
            <person name="Albert R."/>
            <person name="Binder M."/>
            <person name="Bloem J."/>
            <person name="Labutti K."/>
            <person name="Salamov A."/>
            <person name="Andreopoulos B."/>
            <person name="Baker S."/>
            <person name="Barry K."/>
            <person name="Bills G."/>
            <person name="Bluhm B."/>
            <person name="Cannon C."/>
            <person name="Castanera R."/>
            <person name="Culley D."/>
            <person name="Daum C."/>
            <person name="Ezra D."/>
            <person name="Gonzalez J."/>
            <person name="Henrissat B."/>
            <person name="Kuo A."/>
            <person name="Liang C."/>
            <person name="Lipzen A."/>
            <person name="Lutzoni F."/>
            <person name="Magnuson J."/>
            <person name="Mondo S."/>
            <person name="Nolan M."/>
            <person name="Ohm R."/>
            <person name="Pangilinan J."/>
            <person name="Park H.-J."/>
            <person name="Ramirez L."/>
            <person name="Alfaro M."/>
            <person name="Sun H."/>
            <person name="Tritt A."/>
            <person name="Yoshinaga Y."/>
            <person name="Zwiers L.-H."/>
            <person name="Turgeon B."/>
            <person name="Goodwin S."/>
            <person name="Spatafora J."/>
            <person name="Crous P."/>
            <person name="Grigoriev I."/>
        </authorList>
    </citation>
    <scope>NUCLEOTIDE SEQUENCE</scope>
    <source>
        <strain evidence="5">CBS 133067</strain>
    </source>
</reference>
<feature type="non-terminal residue" evidence="5">
    <location>
        <position position="1"/>
    </location>
</feature>
<dbReference type="InterPro" id="IPR013595">
    <property type="entry name" value="Pept_S33_TAP-like_C"/>
</dbReference>
<dbReference type="Pfam" id="PF08386">
    <property type="entry name" value="Abhydrolase_4"/>
    <property type="match status" value="1"/>
</dbReference>
<evidence type="ECO:0000259" key="3">
    <source>
        <dbReference type="Pfam" id="PF00561"/>
    </source>
</evidence>
<dbReference type="InterPro" id="IPR029058">
    <property type="entry name" value="AB_hydrolase_fold"/>
</dbReference>
<evidence type="ECO:0000259" key="4">
    <source>
        <dbReference type="Pfam" id="PF08386"/>
    </source>
</evidence>
<accession>A0A9P4ILL0</accession>
<dbReference type="PANTHER" id="PTHR43248">
    <property type="entry name" value="2-SUCCINYL-6-HYDROXY-2,4-CYCLOHEXADIENE-1-CARBOXYLATE SYNTHASE"/>
    <property type="match status" value="1"/>
</dbReference>
<keyword evidence="2" id="KW-0378">Hydrolase</keyword>
<sequence length="592" mass="65696">VSPSKQIKFQQCFGIYQCARLEVPLDWSNKSDPRTAAVAVIKRPAKVPVTDPRYGGPILINPGGPGGSGVSLALKQSEHLQNIVDSPHAPCSTASNNSDLYFDIIGFDPRGVNNTTPAFTCFPDDASQQNFVIAAQAAGIITDDAAFRTTYNRVMSVSGTCSKVMAERGRFMSTPFVVEDMMEITERLAEWRENKAKSLLKKANQRKSAGILHRTKWRKGEEPVQYIGFSYGTVLGSTLASMHPRRMKRVVIDGVVDVDDYYAGTWLSNLQDTDKIMTRFFELCHEAGPHKCAIYSATGPPGSRAILEQVLASLKWSPLAVMAHGGYAPDLITFSDLMDYIREAVYKPHDFFKPLAQAIFDVSVGNGSILAEHKQSGRKTFCPTSECRNDGPWSDACHTPGAGDFKGEVSAAIHCTDAPDFTGKGEEFHKEKWETLRRQSSALGNWWAEITMYCSNWWIRSTWRFEGEDKQKVGGNTSHPILLVSNTYDPVTPLRNAHKISGRFNGSTVLEQHTDGHCAIPDASLCIAKHVREYFQTGKLPEPGTVCKHDFGHFDDREEPNTMALNAEDAALLWTTYRLRSVPRERAYTLGI</sequence>
<protein>
    <recommendedName>
        <fullName evidence="7">Peptidase S33 tripeptidyl aminopeptidase-like C-terminal domain-containing protein</fullName>
    </recommendedName>
</protein>
<evidence type="ECO:0000313" key="5">
    <source>
        <dbReference type="EMBL" id="KAF2103775.1"/>
    </source>
</evidence>
<feature type="domain" description="Peptidase S33 tripeptidyl aminopeptidase-like C-terminal" evidence="4">
    <location>
        <begin position="442"/>
        <end position="547"/>
    </location>
</feature>